<accession>A0A822YZM1</accession>
<protein>
    <recommendedName>
        <fullName evidence="4">WAT1-related protein</fullName>
    </recommendedName>
</protein>
<proteinExistence type="predicted"/>
<keyword evidence="1" id="KW-0812">Transmembrane</keyword>
<evidence type="ECO:0008006" key="4">
    <source>
        <dbReference type="Google" id="ProtNLM"/>
    </source>
</evidence>
<keyword evidence="3" id="KW-1185">Reference proteome</keyword>
<comment type="caution">
    <text evidence="2">The sequence shown here is derived from an EMBL/GenBank/DDBJ whole genome shotgun (WGS) entry which is preliminary data.</text>
</comment>
<dbReference type="Proteomes" id="UP000607653">
    <property type="component" value="Unassembled WGS sequence"/>
</dbReference>
<gene>
    <name evidence="2" type="ORF">HUJ06_005288</name>
</gene>
<evidence type="ECO:0000313" key="2">
    <source>
        <dbReference type="EMBL" id="DAD34648.1"/>
    </source>
</evidence>
<organism evidence="2 3">
    <name type="scientific">Nelumbo nucifera</name>
    <name type="common">Sacred lotus</name>
    <dbReference type="NCBI Taxonomy" id="4432"/>
    <lineage>
        <taxon>Eukaryota</taxon>
        <taxon>Viridiplantae</taxon>
        <taxon>Streptophyta</taxon>
        <taxon>Embryophyta</taxon>
        <taxon>Tracheophyta</taxon>
        <taxon>Spermatophyta</taxon>
        <taxon>Magnoliopsida</taxon>
        <taxon>Proteales</taxon>
        <taxon>Nelumbonaceae</taxon>
        <taxon>Nelumbo</taxon>
    </lineage>
</organism>
<dbReference type="EMBL" id="DUZY01000004">
    <property type="protein sequence ID" value="DAD34648.1"/>
    <property type="molecule type" value="Genomic_DNA"/>
</dbReference>
<name>A0A822YZM1_NELNU</name>
<evidence type="ECO:0000256" key="1">
    <source>
        <dbReference type="SAM" id="Phobius"/>
    </source>
</evidence>
<dbReference type="AlphaFoldDB" id="A0A822YZM1"/>
<sequence length="67" mass="7214">MGVIFLGDSDTLHLGSVVGSAIIAVGFYGVIWGQSKEETKCEDKEVDGFGDSVDQTPFLSTYRELVV</sequence>
<reference evidence="2 3" key="1">
    <citation type="journal article" date="2020" name="Mol. Biol. Evol.">
        <title>Distinct Expression and Methylation Patterns for Genes with Different Fates following a Single Whole-Genome Duplication in Flowering Plants.</title>
        <authorList>
            <person name="Shi T."/>
            <person name="Rahmani R.S."/>
            <person name="Gugger P.F."/>
            <person name="Wang M."/>
            <person name="Li H."/>
            <person name="Zhang Y."/>
            <person name="Li Z."/>
            <person name="Wang Q."/>
            <person name="Van de Peer Y."/>
            <person name="Marchal K."/>
            <person name="Chen J."/>
        </authorList>
    </citation>
    <scope>NUCLEOTIDE SEQUENCE [LARGE SCALE GENOMIC DNA]</scope>
    <source>
        <tissue evidence="2">Leaf</tissue>
    </source>
</reference>
<keyword evidence="1" id="KW-1133">Transmembrane helix</keyword>
<keyword evidence="1" id="KW-0472">Membrane</keyword>
<evidence type="ECO:0000313" key="3">
    <source>
        <dbReference type="Proteomes" id="UP000607653"/>
    </source>
</evidence>
<feature type="transmembrane region" description="Helical" evidence="1">
    <location>
        <begin position="12"/>
        <end position="31"/>
    </location>
</feature>